<keyword evidence="4" id="KW-1185">Reference proteome</keyword>
<dbReference type="SUPFAM" id="SSF103039">
    <property type="entry name" value="CheC-like"/>
    <property type="match status" value="1"/>
</dbReference>
<sequence>MSEQTLRVFIDGVVRYFDHIDNSAVTVGTPYLVENDKPAAFDVTGIIGVTGPYRGCVYFTAPRILVKHLLLQMGERDTCAEHVFDLVGEIANTVSGNARSEFGPAFNISVPIVLEGAPDSIYLPSSLRSYVVPIYWKTYNAAVVICLSH</sequence>
<reference evidence="3 4" key="1">
    <citation type="journal article" date="2022" name="IScience">
        <title>An ultrasensitive nanofiber-based assay for enzymatic hydrolysis and deep-sea microbial degradation of cellulose.</title>
        <authorList>
            <person name="Tsudome M."/>
            <person name="Tachioka M."/>
            <person name="Miyazaki M."/>
            <person name="Uchimura K."/>
            <person name="Tsuda M."/>
            <person name="Takaki Y."/>
            <person name="Deguchi S."/>
        </authorList>
    </citation>
    <scope>NUCLEOTIDE SEQUENCE [LARGE SCALE GENOMIC DNA]</scope>
    <source>
        <strain evidence="3 4">GE09</strain>
    </source>
</reference>
<dbReference type="Gene3D" id="3.40.1550.10">
    <property type="entry name" value="CheC-like"/>
    <property type="match status" value="1"/>
</dbReference>
<protein>
    <submittedName>
        <fullName evidence="3">Chemotaxis protein CheX</fullName>
    </submittedName>
</protein>
<dbReference type="Proteomes" id="UP001320119">
    <property type="component" value="Chromosome"/>
</dbReference>
<dbReference type="AlphaFoldDB" id="A0AAN2BKX2"/>
<evidence type="ECO:0000259" key="2">
    <source>
        <dbReference type="Pfam" id="PF13690"/>
    </source>
</evidence>
<keyword evidence="1" id="KW-0145">Chemotaxis</keyword>
<dbReference type="InterPro" id="IPR028976">
    <property type="entry name" value="CheC-like_sf"/>
</dbReference>
<dbReference type="CDD" id="cd17906">
    <property type="entry name" value="CheX"/>
    <property type="match status" value="1"/>
</dbReference>
<dbReference type="PANTHER" id="PTHR39452:SF1">
    <property type="entry name" value="CHEY-P PHOSPHATASE CHEX"/>
    <property type="match status" value="1"/>
</dbReference>
<gene>
    <name evidence="3" type="ORF">MARGE09_P2662</name>
</gene>
<accession>A0AAN2BKX2</accession>
<organism evidence="3 4">
    <name type="scientific">Marinagarivorans cellulosilyticus</name>
    <dbReference type="NCBI Taxonomy" id="2721545"/>
    <lineage>
        <taxon>Bacteria</taxon>
        <taxon>Pseudomonadati</taxon>
        <taxon>Pseudomonadota</taxon>
        <taxon>Gammaproteobacteria</taxon>
        <taxon>Cellvibrionales</taxon>
        <taxon>Cellvibrionaceae</taxon>
        <taxon>Marinagarivorans</taxon>
    </lineage>
</organism>
<proteinExistence type="predicted"/>
<dbReference type="InterPro" id="IPR038756">
    <property type="entry name" value="CheX-like"/>
</dbReference>
<dbReference type="EMBL" id="AP023086">
    <property type="protein sequence ID" value="BCD98461.1"/>
    <property type="molecule type" value="Genomic_DNA"/>
</dbReference>
<dbReference type="PANTHER" id="PTHR39452">
    <property type="entry name" value="CHEY-P PHOSPHATASE CHEX"/>
    <property type="match status" value="1"/>
</dbReference>
<evidence type="ECO:0000256" key="1">
    <source>
        <dbReference type="ARBA" id="ARBA00022500"/>
    </source>
</evidence>
<dbReference type="GO" id="GO:0006935">
    <property type="term" value="P:chemotaxis"/>
    <property type="evidence" value="ECO:0007669"/>
    <property type="project" value="UniProtKB-KW"/>
</dbReference>
<name>A0AAN2BKX2_9GAMM</name>
<feature type="domain" description="Chemotaxis phosphatase CheX-like" evidence="2">
    <location>
        <begin position="43"/>
        <end position="134"/>
    </location>
</feature>
<dbReference type="KEGG" id="marq:MARGE09_P2662"/>
<evidence type="ECO:0000313" key="4">
    <source>
        <dbReference type="Proteomes" id="UP001320119"/>
    </source>
</evidence>
<dbReference type="Pfam" id="PF13690">
    <property type="entry name" value="CheX"/>
    <property type="match status" value="1"/>
</dbReference>
<dbReference type="InterPro" id="IPR028051">
    <property type="entry name" value="CheX-like_dom"/>
</dbReference>
<evidence type="ECO:0000313" key="3">
    <source>
        <dbReference type="EMBL" id="BCD98461.1"/>
    </source>
</evidence>